<dbReference type="GeneID" id="19280245"/>
<dbReference type="KEGG" id="pfy:PFICI_15232"/>
<dbReference type="EMBL" id="KI912124">
    <property type="protein sequence ID" value="ETS73057.1"/>
    <property type="molecule type" value="Genomic_DNA"/>
</dbReference>
<dbReference type="PANTHER" id="PTHR42791">
    <property type="entry name" value="GNAT FAMILY ACETYLTRANSFERASE"/>
    <property type="match status" value="1"/>
</dbReference>
<dbReference type="Gene3D" id="3.40.630.30">
    <property type="match status" value="1"/>
</dbReference>
<dbReference type="InterPro" id="IPR052523">
    <property type="entry name" value="Trichothecene_AcTrans"/>
</dbReference>
<evidence type="ECO:0008006" key="4">
    <source>
        <dbReference type="Google" id="ProtNLM"/>
    </source>
</evidence>
<feature type="chain" id="PRO_5004835017" description="N-acetyltransferase domain-containing protein" evidence="1">
    <location>
        <begin position="23"/>
        <end position="257"/>
    </location>
</feature>
<evidence type="ECO:0000256" key="1">
    <source>
        <dbReference type="SAM" id="SignalP"/>
    </source>
</evidence>
<dbReference type="OMA" id="FFLMMRD"/>
<gene>
    <name evidence="2" type="ORF">PFICI_15232</name>
</gene>
<dbReference type="eggNOG" id="ENOG502T33F">
    <property type="taxonomic scope" value="Eukaryota"/>
</dbReference>
<name>W3WIR7_PESFW</name>
<proteinExistence type="predicted"/>
<evidence type="ECO:0000313" key="3">
    <source>
        <dbReference type="Proteomes" id="UP000030651"/>
    </source>
</evidence>
<dbReference type="Proteomes" id="UP000030651">
    <property type="component" value="Unassembled WGS sequence"/>
</dbReference>
<accession>W3WIR7</accession>
<sequence length="257" mass="28527">MKGTINLPLFLAAIACLPALLAHSLDQIPLSNVAFVFRNATADDAGDIATVTIDAFSTAPYWDYLHQFQDKYPGYAWQCARDVYKSVLEDDSPDAYVFKVIAVPDRTARSGSRVVSFSVWDFNRTGMPDSTFASLMFGGTGNCSQRLDTNTTRVDHYYKSILESEKKYLDAVFKHQVYVGGLATHPQWDGHGFAKTHLDWGMEIADNLGLPTTLTGTEAGHPLYKSVGFEDLHNTTIERLDGKGIIWHEVMKYSGAD</sequence>
<reference evidence="3" key="1">
    <citation type="journal article" date="2015" name="BMC Genomics">
        <title>Genomic and transcriptomic analysis of the endophytic fungus Pestalotiopsis fici reveals its lifestyle and high potential for synthesis of natural products.</title>
        <authorList>
            <person name="Wang X."/>
            <person name="Zhang X."/>
            <person name="Liu L."/>
            <person name="Xiang M."/>
            <person name="Wang W."/>
            <person name="Sun X."/>
            <person name="Che Y."/>
            <person name="Guo L."/>
            <person name="Liu G."/>
            <person name="Guo L."/>
            <person name="Wang C."/>
            <person name="Yin W.B."/>
            <person name="Stadler M."/>
            <person name="Zhang X."/>
            <person name="Liu X."/>
        </authorList>
    </citation>
    <scope>NUCLEOTIDE SEQUENCE [LARGE SCALE GENOMIC DNA]</scope>
    <source>
        <strain evidence="3">W106-1 / CGMCC3.15140</strain>
    </source>
</reference>
<dbReference type="PANTHER" id="PTHR42791:SF2">
    <property type="entry name" value="N-ACETYLTRANSFERASE DOMAIN-CONTAINING PROTEIN"/>
    <property type="match status" value="1"/>
</dbReference>
<protein>
    <recommendedName>
        <fullName evidence="4">N-acetyltransferase domain-containing protein</fullName>
    </recommendedName>
</protein>
<keyword evidence="1" id="KW-0732">Signal</keyword>
<dbReference type="AlphaFoldDB" id="W3WIR7"/>
<dbReference type="PROSITE" id="PS51257">
    <property type="entry name" value="PROKAR_LIPOPROTEIN"/>
    <property type="match status" value="1"/>
</dbReference>
<dbReference type="InParanoid" id="W3WIR7"/>
<dbReference type="SUPFAM" id="SSF55729">
    <property type="entry name" value="Acyl-CoA N-acyltransferases (Nat)"/>
    <property type="match status" value="1"/>
</dbReference>
<dbReference type="InterPro" id="IPR016181">
    <property type="entry name" value="Acyl_CoA_acyltransferase"/>
</dbReference>
<dbReference type="OrthoDB" id="4738875at2759"/>
<dbReference type="HOGENOM" id="CLU_060131_2_0_1"/>
<dbReference type="RefSeq" id="XP_007842004.1">
    <property type="nucleotide sequence ID" value="XM_007843813.1"/>
</dbReference>
<feature type="signal peptide" evidence="1">
    <location>
        <begin position="1"/>
        <end position="22"/>
    </location>
</feature>
<evidence type="ECO:0000313" key="2">
    <source>
        <dbReference type="EMBL" id="ETS73057.1"/>
    </source>
</evidence>
<keyword evidence="3" id="KW-1185">Reference proteome</keyword>
<organism evidence="2 3">
    <name type="scientific">Pestalotiopsis fici (strain W106-1 / CGMCC3.15140)</name>
    <dbReference type="NCBI Taxonomy" id="1229662"/>
    <lineage>
        <taxon>Eukaryota</taxon>
        <taxon>Fungi</taxon>
        <taxon>Dikarya</taxon>
        <taxon>Ascomycota</taxon>
        <taxon>Pezizomycotina</taxon>
        <taxon>Sordariomycetes</taxon>
        <taxon>Xylariomycetidae</taxon>
        <taxon>Amphisphaeriales</taxon>
        <taxon>Sporocadaceae</taxon>
        <taxon>Pestalotiopsis</taxon>
    </lineage>
</organism>